<dbReference type="EMBL" id="CP015367">
    <property type="protein sequence ID" value="APT33387.1"/>
    <property type="molecule type" value="Genomic_DNA"/>
</dbReference>
<evidence type="ECO:0000313" key="5">
    <source>
        <dbReference type="Proteomes" id="UP000199140"/>
    </source>
</evidence>
<keyword evidence="4" id="KW-1185">Reference proteome</keyword>
<dbReference type="SUPFAM" id="SSF53448">
    <property type="entry name" value="Nucleotide-diphospho-sugar transferases"/>
    <property type="match status" value="1"/>
</dbReference>
<sequence>MQDGPRLVSVIVPTFRRPHLLRGALASIRRLEDRDLAFEILVADNGGACENRAIAEAFGATYVAVERRGPSAARNAGLRLATGDFIAFLDDDDAWLPGNVRAQIAVLDADPALDGVLGQAVGTDPDLKNPSAPWPERHPGVGDALLRTMLSGYFPQLGTLVVRRRVRDLVGLFDETLIGGEDLDWQLRIARRRTLGYVETPCMLFRGRAHGTYDAIQYDRLAYDRLVFFRHSVPEWRIWPSPLAFLRAYQGTLQHFYWYFVTIMIAAASRGQKRRAFRAIVGALRVFPVRATYHLVARRDCRRALVQMASMHRPI</sequence>
<dbReference type="Proteomes" id="UP000185487">
    <property type="component" value="Chromosome"/>
</dbReference>
<reference evidence="3 5" key="2">
    <citation type="submission" date="2016-10" db="EMBL/GenBank/DDBJ databases">
        <authorList>
            <person name="Varghese N."/>
            <person name="Submissions S."/>
        </authorList>
    </citation>
    <scope>NUCLEOTIDE SEQUENCE [LARGE SCALE GENOMIC DNA]</scope>
    <source>
        <strain evidence="3 5">CBMB27</strain>
    </source>
</reference>
<proteinExistence type="predicted"/>
<dbReference type="PANTHER" id="PTHR22916">
    <property type="entry name" value="GLYCOSYLTRANSFERASE"/>
    <property type="match status" value="1"/>
</dbReference>
<name>A0AAE8L5K9_9HYPH</name>
<gene>
    <name evidence="2" type="ORF">MCBMB27_04096</name>
    <name evidence="3" type="ORF">SAMN05192567_105130</name>
</gene>
<dbReference type="Pfam" id="PF00535">
    <property type="entry name" value="Glycos_transf_2"/>
    <property type="match status" value="1"/>
</dbReference>
<dbReference type="PANTHER" id="PTHR22916:SF3">
    <property type="entry name" value="UDP-GLCNAC:BETAGAL BETA-1,3-N-ACETYLGLUCOSAMINYLTRANSFERASE-LIKE PROTEIN 1"/>
    <property type="match status" value="1"/>
</dbReference>
<dbReference type="Proteomes" id="UP000199140">
    <property type="component" value="Unassembled WGS sequence"/>
</dbReference>
<organism evidence="3 5">
    <name type="scientific">Methylobacterium phyllosphaerae</name>
    <dbReference type="NCBI Taxonomy" id="418223"/>
    <lineage>
        <taxon>Bacteria</taxon>
        <taxon>Pseudomonadati</taxon>
        <taxon>Pseudomonadota</taxon>
        <taxon>Alphaproteobacteria</taxon>
        <taxon>Hyphomicrobiales</taxon>
        <taxon>Methylobacteriaceae</taxon>
        <taxon>Methylobacterium</taxon>
    </lineage>
</organism>
<dbReference type="CDD" id="cd00761">
    <property type="entry name" value="Glyco_tranf_GTA_type"/>
    <property type="match status" value="1"/>
</dbReference>
<dbReference type="Gene3D" id="3.90.550.10">
    <property type="entry name" value="Spore Coat Polysaccharide Biosynthesis Protein SpsA, Chain A"/>
    <property type="match status" value="1"/>
</dbReference>
<dbReference type="GO" id="GO:0016758">
    <property type="term" value="F:hexosyltransferase activity"/>
    <property type="evidence" value="ECO:0007669"/>
    <property type="project" value="UniProtKB-ARBA"/>
</dbReference>
<dbReference type="KEGG" id="mphy:MCBMB27_04096"/>
<evidence type="ECO:0000313" key="3">
    <source>
        <dbReference type="EMBL" id="SFG59049.1"/>
    </source>
</evidence>
<reference evidence="2 4" key="1">
    <citation type="submission" date="2016-04" db="EMBL/GenBank/DDBJ databases">
        <title>Complete genome sequencing and analysis of CBMB27, Methylobacterium phyllosphaerae isolated from leaf tissues of rice (Oryza sativa L.).</title>
        <authorList>
            <person name="Lee Y."/>
            <person name="Hwangbo K."/>
            <person name="Chung H."/>
            <person name="Yoo J."/>
            <person name="Kim K.Y."/>
            <person name="Sa T.M."/>
            <person name="Um Y."/>
            <person name="Madhaiyan M."/>
        </authorList>
    </citation>
    <scope>NUCLEOTIDE SEQUENCE [LARGE SCALE GENOMIC DNA]</scope>
    <source>
        <strain evidence="2 4">CBMB27</strain>
    </source>
</reference>
<evidence type="ECO:0000259" key="1">
    <source>
        <dbReference type="Pfam" id="PF00535"/>
    </source>
</evidence>
<feature type="domain" description="Glycosyltransferase 2-like" evidence="1">
    <location>
        <begin position="9"/>
        <end position="125"/>
    </location>
</feature>
<evidence type="ECO:0000313" key="2">
    <source>
        <dbReference type="EMBL" id="APT33387.1"/>
    </source>
</evidence>
<accession>A0AAE8L5K9</accession>
<evidence type="ECO:0000313" key="4">
    <source>
        <dbReference type="Proteomes" id="UP000185487"/>
    </source>
</evidence>
<dbReference type="GeneID" id="96602592"/>
<dbReference type="RefSeq" id="WP_043379183.1">
    <property type="nucleotide sequence ID" value="NZ_CP015367.1"/>
</dbReference>
<protein>
    <submittedName>
        <fullName evidence="2">Cell Wall and Capsule</fullName>
    </submittedName>
    <submittedName>
        <fullName evidence="3">Glycosyltransferase involved in cell wall bisynthesis</fullName>
    </submittedName>
</protein>
<dbReference type="EMBL" id="FOPK01000005">
    <property type="protein sequence ID" value="SFG59049.1"/>
    <property type="molecule type" value="Genomic_DNA"/>
</dbReference>
<dbReference type="InterPro" id="IPR001173">
    <property type="entry name" value="Glyco_trans_2-like"/>
</dbReference>
<dbReference type="AlphaFoldDB" id="A0AAE8L5K9"/>
<dbReference type="InterPro" id="IPR029044">
    <property type="entry name" value="Nucleotide-diphossugar_trans"/>
</dbReference>